<dbReference type="InterPro" id="IPR009057">
    <property type="entry name" value="Homeodomain-like_sf"/>
</dbReference>
<dbReference type="InterPro" id="IPR036390">
    <property type="entry name" value="WH_DNA-bd_sf"/>
</dbReference>
<dbReference type="Gene3D" id="1.10.10.10">
    <property type="entry name" value="Winged helix-like DNA-binding domain superfamily/Winged helix DNA-binding domain"/>
    <property type="match status" value="1"/>
</dbReference>
<dbReference type="SMART" id="SM00895">
    <property type="entry name" value="FCD"/>
    <property type="match status" value="1"/>
</dbReference>
<keyword evidence="3" id="KW-0804">Transcription</keyword>
<dbReference type="Pfam" id="PF07729">
    <property type="entry name" value="FCD"/>
    <property type="match status" value="1"/>
</dbReference>
<organism evidence="6 7">
    <name type="scientific">Alicyclobacillus fodiniaquatilis</name>
    <dbReference type="NCBI Taxonomy" id="1661150"/>
    <lineage>
        <taxon>Bacteria</taxon>
        <taxon>Bacillati</taxon>
        <taxon>Bacillota</taxon>
        <taxon>Bacilli</taxon>
        <taxon>Bacillales</taxon>
        <taxon>Alicyclobacillaceae</taxon>
        <taxon>Alicyclobacillus</taxon>
    </lineage>
</organism>
<gene>
    <name evidence="6" type="ORF">ACFSB2_03945</name>
</gene>
<dbReference type="Proteomes" id="UP001597079">
    <property type="component" value="Unassembled WGS sequence"/>
</dbReference>
<evidence type="ECO:0000259" key="4">
    <source>
        <dbReference type="PROSITE" id="PS01124"/>
    </source>
</evidence>
<dbReference type="SMART" id="SM00342">
    <property type="entry name" value="HTH_ARAC"/>
    <property type="match status" value="1"/>
</dbReference>
<reference evidence="7" key="1">
    <citation type="journal article" date="2019" name="Int. J. Syst. Evol. Microbiol.">
        <title>The Global Catalogue of Microorganisms (GCM) 10K type strain sequencing project: providing services to taxonomists for standard genome sequencing and annotation.</title>
        <authorList>
            <consortium name="The Broad Institute Genomics Platform"/>
            <consortium name="The Broad Institute Genome Sequencing Center for Infectious Disease"/>
            <person name="Wu L."/>
            <person name="Ma J."/>
        </authorList>
    </citation>
    <scope>NUCLEOTIDE SEQUENCE [LARGE SCALE GENOMIC DNA]</scope>
    <source>
        <strain evidence="7">CGMCC 1.12286</strain>
    </source>
</reference>
<dbReference type="InterPro" id="IPR036388">
    <property type="entry name" value="WH-like_DNA-bd_sf"/>
</dbReference>
<comment type="caution">
    <text evidence="6">The sequence shown here is derived from an EMBL/GenBank/DDBJ whole genome shotgun (WGS) entry which is preliminary data.</text>
</comment>
<dbReference type="PANTHER" id="PTHR43537">
    <property type="entry name" value="TRANSCRIPTIONAL REGULATOR, GNTR FAMILY"/>
    <property type="match status" value="1"/>
</dbReference>
<dbReference type="InterPro" id="IPR018060">
    <property type="entry name" value="HTH_AraC"/>
</dbReference>
<protein>
    <submittedName>
        <fullName evidence="6">Helix-turn-helix domain-containing protein</fullName>
    </submittedName>
</protein>
<dbReference type="EMBL" id="JBHUCX010000013">
    <property type="protein sequence ID" value="MFD1673860.1"/>
    <property type="molecule type" value="Genomic_DNA"/>
</dbReference>
<evidence type="ECO:0000313" key="7">
    <source>
        <dbReference type="Proteomes" id="UP001597079"/>
    </source>
</evidence>
<evidence type="ECO:0000256" key="3">
    <source>
        <dbReference type="ARBA" id="ARBA00023163"/>
    </source>
</evidence>
<evidence type="ECO:0000256" key="2">
    <source>
        <dbReference type="ARBA" id="ARBA00023125"/>
    </source>
</evidence>
<dbReference type="Gene3D" id="1.10.10.60">
    <property type="entry name" value="Homeodomain-like"/>
    <property type="match status" value="2"/>
</dbReference>
<evidence type="ECO:0000313" key="6">
    <source>
        <dbReference type="EMBL" id="MFD1673860.1"/>
    </source>
</evidence>
<feature type="domain" description="HTH gntR-type" evidence="5">
    <location>
        <begin position="102"/>
        <end position="169"/>
    </location>
</feature>
<dbReference type="SMART" id="SM00345">
    <property type="entry name" value="HTH_GNTR"/>
    <property type="match status" value="1"/>
</dbReference>
<dbReference type="InterPro" id="IPR008920">
    <property type="entry name" value="TF_FadR/GntR_C"/>
</dbReference>
<dbReference type="PANTHER" id="PTHR43537:SF5">
    <property type="entry name" value="UXU OPERON TRANSCRIPTIONAL REGULATOR"/>
    <property type="match status" value="1"/>
</dbReference>
<dbReference type="InterPro" id="IPR011711">
    <property type="entry name" value="GntR_C"/>
</dbReference>
<accession>A0ABW4JD45</accession>
<evidence type="ECO:0000256" key="1">
    <source>
        <dbReference type="ARBA" id="ARBA00023015"/>
    </source>
</evidence>
<proteinExistence type="predicted"/>
<dbReference type="InterPro" id="IPR000524">
    <property type="entry name" value="Tscrpt_reg_HTH_GntR"/>
</dbReference>
<dbReference type="Pfam" id="PF12833">
    <property type="entry name" value="HTH_18"/>
    <property type="match status" value="1"/>
</dbReference>
<dbReference type="RefSeq" id="WP_377941428.1">
    <property type="nucleotide sequence ID" value="NZ_JBHUCX010000013.1"/>
</dbReference>
<name>A0ABW4JD45_9BACL</name>
<keyword evidence="1" id="KW-0805">Transcription regulation</keyword>
<sequence length="307" mass="35752">MEDGVIQKAIRLMESDFQVITLTAVAEKLYLTPSYLSHLFKHLTGKSFVEHLTEIRIKEAKKLLLETGMKNYEISDVIGYQNARYFSQMFKKHVGLLPNEFRSVAVSVYHKLKRMFIEGEFVSGQTLFVSETAERLAVSQDVVREALVILEKEGLFTTYRNEGTTVSDITVKDIRDAFELRELIEGYAVREVMKTLKSSDVLYLDKLLENMDVAVQEDNSYRMIELDMNFHEFFYVRCSNEAVLKTWKSIKNKIMRFNAMTNKGYTNEGLRLNHTKLKAVIQSGDVNYTVRQFIEHMQGYRRFKDPI</sequence>
<dbReference type="SUPFAM" id="SSF46689">
    <property type="entry name" value="Homeodomain-like"/>
    <property type="match status" value="1"/>
</dbReference>
<keyword evidence="7" id="KW-1185">Reference proteome</keyword>
<dbReference type="PROSITE" id="PS50949">
    <property type="entry name" value="HTH_GNTR"/>
    <property type="match status" value="1"/>
</dbReference>
<dbReference type="SUPFAM" id="SSF46785">
    <property type="entry name" value="Winged helix' DNA-binding domain"/>
    <property type="match status" value="1"/>
</dbReference>
<dbReference type="PROSITE" id="PS01124">
    <property type="entry name" value="HTH_ARAC_FAMILY_2"/>
    <property type="match status" value="1"/>
</dbReference>
<dbReference type="SUPFAM" id="SSF48008">
    <property type="entry name" value="GntR ligand-binding domain-like"/>
    <property type="match status" value="1"/>
</dbReference>
<dbReference type="Gene3D" id="1.20.120.530">
    <property type="entry name" value="GntR ligand-binding domain-like"/>
    <property type="match status" value="1"/>
</dbReference>
<feature type="domain" description="HTH araC/xylS-type" evidence="4">
    <location>
        <begin position="7"/>
        <end position="104"/>
    </location>
</feature>
<evidence type="ECO:0000259" key="5">
    <source>
        <dbReference type="PROSITE" id="PS50949"/>
    </source>
</evidence>
<dbReference type="Pfam" id="PF00392">
    <property type="entry name" value="GntR"/>
    <property type="match status" value="1"/>
</dbReference>
<keyword evidence="2" id="KW-0238">DNA-binding</keyword>